<proteinExistence type="predicted"/>
<reference evidence="2" key="1">
    <citation type="submission" date="2016-10" db="EMBL/GenBank/DDBJ databases">
        <authorList>
            <person name="Varghese N."/>
            <person name="Submissions S."/>
        </authorList>
    </citation>
    <scope>NUCLEOTIDE SEQUENCE [LARGE SCALE GENOMIC DNA]</scope>
    <source>
        <strain evidence="2">CGMCC 1.7738</strain>
    </source>
</reference>
<dbReference type="AlphaFoldDB" id="A0A1I4GCG5"/>
<dbReference type="Proteomes" id="UP000199607">
    <property type="component" value="Unassembled WGS sequence"/>
</dbReference>
<accession>A0A1I4GCG5</accession>
<evidence type="ECO:0000313" key="2">
    <source>
        <dbReference type="Proteomes" id="UP000199607"/>
    </source>
</evidence>
<name>A0A1I4GCG5_9EURY</name>
<organism evidence="1 2">
    <name type="scientific">Halogranum rubrum</name>
    <dbReference type="NCBI Taxonomy" id="553466"/>
    <lineage>
        <taxon>Archaea</taxon>
        <taxon>Methanobacteriati</taxon>
        <taxon>Methanobacteriota</taxon>
        <taxon>Stenosarchaea group</taxon>
        <taxon>Halobacteria</taxon>
        <taxon>Halobacteriales</taxon>
        <taxon>Haloferacaceae</taxon>
    </lineage>
</organism>
<keyword evidence="2" id="KW-1185">Reference proteome</keyword>
<gene>
    <name evidence="1" type="ORF">SAMN04487950_3138</name>
</gene>
<dbReference type="EMBL" id="FOTC01000003">
    <property type="protein sequence ID" value="SFL26806.1"/>
    <property type="molecule type" value="Genomic_DNA"/>
</dbReference>
<protein>
    <recommendedName>
        <fullName evidence="3">Small CPxCG-related zinc finger protein</fullName>
    </recommendedName>
</protein>
<sequence>MPKLNCPDCQRDIGMHELKAKTTTVQSGGFSTKYRCPFCRTDMDSVADYLV</sequence>
<evidence type="ECO:0000313" key="1">
    <source>
        <dbReference type="EMBL" id="SFL26806.1"/>
    </source>
</evidence>
<dbReference type="RefSeq" id="WP_009366909.1">
    <property type="nucleotide sequence ID" value="NZ_FOTC01000003.1"/>
</dbReference>
<evidence type="ECO:0008006" key="3">
    <source>
        <dbReference type="Google" id="ProtNLM"/>
    </source>
</evidence>